<keyword evidence="3" id="KW-1185">Reference proteome</keyword>
<evidence type="ECO:0000313" key="2">
    <source>
        <dbReference type="EMBL" id="GIG42994.1"/>
    </source>
</evidence>
<comment type="caution">
    <text evidence="2">The sequence shown here is derived from an EMBL/GenBank/DDBJ whole genome shotgun (WGS) entry which is preliminary data.</text>
</comment>
<gene>
    <name evidence="2" type="ORF">Dsi01nite_010350</name>
</gene>
<evidence type="ECO:0000313" key="3">
    <source>
        <dbReference type="Proteomes" id="UP000660611"/>
    </source>
</evidence>
<name>A0A919PG53_9ACTN</name>
<accession>A0A919PG53</accession>
<dbReference type="EMBL" id="BONQ01000018">
    <property type="protein sequence ID" value="GIG42994.1"/>
    <property type="molecule type" value="Genomic_DNA"/>
</dbReference>
<organism evidence="2 3">
    <name type="scientific">Dactylosporangium siamense</name>
    <dbReference type="NCBI Taxonomy" id="685454"/>
    <lineage>
        <taxon>Bacteria</taxon>
        <taxon>Bacillati</taxon>
        <taxon>Actinomycetota</taxon>
        <taxon>Actinomycetes</taxon>
        <taxon>Micromonosporales</taxon>
        <taxon>Micromonosporaceae</taxon>
        <taxon>Dactylosporangium</taxon>
    </lineage>
</organism>
<feature type="region of interest" description="Disordered" evidence="1">
    <location>
        <begin position="1"/>
        <end position="30"/>
    </location>
</feature>
<dbReference type="AlphaFoldDB" id="A0A919PG53"/>
<protein>
    <submittedName>
        <fullName evidence="2">Uncharacterized protein</fullName>
    </submittedName>
</protein>
<reference evidence="2" key="1">
    <citation type="submission" date="2021-01" db="EMBL/GenBank/DDBJ databases">
        <title>Whole genome shotgun sequence of Dactylosporangium siamense NBRC 106093.</title>
        <authorList>
            <person name="Komaki H."/>
            <person name="Tamura T."/>
        </authorList>
    </citation>
    <scope>NUCLEOTIDE SEQUENCE</scope>
    <source>
        <strain evidence="2">NBRC 106093</strain>
    </source>
</reference>
<evidence type="ECO:0000256" key="1">
    <source>
        <dbReference type="SAM" id="MobiDB-lite"/>
    </source>
</evidence>
<proteinExistence type="predicted"/>
<dbReference type="RefSeq" id="WP_345003252.1">
    <property type="nucleotide sequence ID" value="NZ_BAAAVW010000002.1"/>
</dbReference>
<sequence>MTATEENPRGGYARSAVTAERGAVPEPPERVLTFGEGPVYDWAPFIADIEARLRAAEVTGVGTGSRYVHTQPVPSASWTINHALSTKPGVTVISASGQQLLPEVHYPNDGTAVLVFGSPLAGMAYLHG</sequence>
<dbReference type="Proteomes" id="UP000660611">
    <property type="component" value="Unassembled WGS sequence"/>
</dbReference>